<evidence type="ECO:0000256" key="3">
    <source>
        <dbReference type="SAM" id="SignalP"/>
    </source>
</evidence>
<evidence type="ECO:0000313" key="5">
    <source>
        <dbReference type="Proteomes" id="UP000054350"/>
    </source>
</evidence>
<keyword evidence="2" id="KW-0812">Transmembrane</keyword>
<organism evidence="4 5">
    <name type="scientific">Allomyces macrogynus (strain ATCC 38327)</name>
    <name type="common">Allomyces javanicus var. macrogynus</name>
    <dbReference type="NCBI Taxonomy" id="578462"/>
    <lineage>
        <taxon>Eukaryota</taxon>
        <taxon>Fungi</taxon>
        <taxon>Fungi incertae sedis</taxon>
        <taxon>Blastocladiomycota</taxon>
        <taxon>Blastocladiomycetes</taxon>
        <taxon>Blastocladiales</taxon>
        <taxon>Blastocladiaceae</taxon>
        <taxon>Allomyces</taxon>
    </lineage>
</organism>
<evidence type="ECO:0000256" key="1">
    <source>
        <dbReference type="SAM" id="MobiDB-lite"/>
    </source>
</evidence>
<dbReference type="Proteomes" id="UP000054350">
    <property type="component" value="Unassembled WGS sequence"/>
</dbReference>
<protein>
    <submittedName>
        <fullName evidence="4">Uncharacterized protein</fullName>
    </submittedName>
</protein>
<feature type="compositionally biased region" description="Low complexity" evidence="1">
    <location>
        <begin position="531"/>
        <end position="548"/>
    </location>
</feature>
<reference evidence="5" key="2">
    <citation type="submission" date="2009-11" db="EMBL/GenBank/DDBJ databases">
        <title>The Genome Sequence of Allomyces macrogynus strain ATCC 38327.</title>
        <authorList>
            <consortium name="The Broad Institute Genome Sequencing Platform"/>
            <person name="Russ C."/>
            <person name="Cuomo C."/>
            <person name="Shea T."/>
            <person name="Young S.K."/>
            <person name="Zeng Q."/>
            <person name="Koehrsen M."/>
            <person name="Haas B."/>
            <person name="Borodovsky M."/>
            <person name="Guigo R."/>
            <person name="Alvarado L."/>
            <person name="Berlin A."/>
            <person name="Borenstein D."/>
            <person name="Chen Z."/>
            <person name="Engels R."/>
            <person name="Freedman E."/>
            <person name="Gellesch M."/>
            <person name="Goldberg J."/>
            <person name="Griggs A."/>
            <person name="Gujja S."/>
            <person name="Heiman D."/>
            <person name="Hepburn T."/>
            <person name="Howarth C."/>
            <person name="Jen D."/>
            <person name="Larson L."/>
            <person name="Lewis B."/>
            <person name="Mehta T."/>
            <person name="Park D."/>
            <person name="Pearson M."/>
            <person name="Roberts A."/>
            <person name="Saif S."/>
            <person name="Shenoy N."/>
            <person name="Sisk P."/>
            <person name="Stolte C."/>
            <person name="Sykes S."/>
            <person name="Walk T."/>
            <person name="White J."/>
            <person name="Yandava C."/>
            <person name="Burger G."/>
            <person name="Gray M.W."/>
            <person name="Holland P.W.H."/>
            <person name="King N."/>
            <person name="Lang F.B.F."/>
            <person name="Roger A.J."/>
            <person name="Ruiz-Trillo I."/>
            <person name="Lander E."/>
            <person name="Nusbaum C."/>
        </authorList>
    </citation>
    <scope>NUCLEOTIDE SEQUENCE [LARGE SCALE GENOMIC DNA]</scope>
    <source>
        <strain evidence="5">ATCC 38327</strain>
    </source>
</reference>
<sequence>MKPAMALKAAMALFLVLVMHVVHAAQVGWPQGMLGATLMSPGLVYLPKEKMAFVFGGKMRANGETRDRIMEVAIIDLAQNIKCNDVLSPAVSLAPFTLPNRSWRQPILVIDNGNGVYETRIYTHGDDKDSFRTVWRIPDLLDPKAAASEVSVTPALPEVYFPAWSTVATPQPSMDRPAVYFYGNTTANGKDESLAGNNTLFKFTREGIEPARVESQDRPPGSGWGILAQAANAIVLMKGNDIWTYNPTGSVWIPRKKGLNQARSDGAAVVFGTDTRSFVIVVGGAADGPSVEYFDLSAPTKDSVSVKIAGDGPSVYKGALSMFLHDSHLFLVGGLPLTESRNTKTLLNIVRIDAEHDGTELRFTYVPEYTPSGGGLSTGAIVWIVVGSIAGLVVIGGLIYWFRRRTKELYDSTLGSRRHSMDAESEHMVIDVARPGQHISMPPSPAAFEPKKPLVSNMTEHNRMHAQAPVVQQLQSDQPILAAHIPAHGMDAGLAQQDEVSPQQLLHHCEAVDEILATVDWTPASDQDVHNAASASAPGGSASGCNNAEAGAESRPLLSNH</sequence>
<feature type="transmembrane region" description="Helical" evidence="2">
    <location>
        <begin position="380"/>
        <end position="402"/>
    </location>
</feature>
<dbReference type="SUPFAM" id="SSF117281">
    <property type="entry name" value="Kelch motif"/>
    <property type="match status" value="1"/>
</dbReference>
<name>A0A0L0T1G9_ALLM3</name>
<feature type="signal peptide" evidence="3">
    <location>
        <begin position="1"/>
        <end position="24"/>
    </location>
</feature>
<keyword evidence="2" id="KW-0472">Membrane</keyword>
<keyword evidence="5" id="KW-1185">Reference proteome</keyword>
<feature type="region of interest" description="Disordered" evidence="1">
    <location>
        <begin position="529"/>
        <end position="561"/>
    </location>
</feature>
<reference evidence="4 5" key="1">
    <citation type="submission" date="2009-11" db="EMBL/GenBank/DDBJ databases">
        <title>Annotation of Allomyces macrogynus ATCC 38327.</title>
        <authorList>
            <consortium name="The Broad Institute Genome Sequencing Platform"/>
            <person name="Russ C."/>
            <person name="Cuomo C."/>
            <person name="Burger G."/>
            <person name="Gray M.W."/>
            <person name="Holland P.W.H."/>
            <person name="King N."/>
            <person name="Lang F.B.F."/>
            <person name="Roger A.J."/>
            <person name="Ruiz-Trillo I."/>
            <person name="Young S.K."/>
            <person name="Zeng Q."/>
            <person name="Gargeya S."/>
            <person name="Fitzgerald M."/>
            <person name="Haas B."/>
            <person name="Abouelleil A."/>
            <person name="Alvarado L."/>
            <person name="Arachchi H.M."/>
            <person name="Berlin A."/>
            <person name="Chapman S.B."/>
            <person name="Gearin G."/>
            <person name="Goldberg J."/>
            <person name="Griggs A."/>
            <person name="Gujja S."/>
            <person name="Hansen M."/>
            <person name="Heiman D."/>
            <person name="Howarth C."/>
            <person name="Larimer J."/>
            <person name="Lui A."/>
            <person name="MacDonald P.J.P."/>
            <person name="McCowen C."/>
            <person name="Montmayeur A."/>
            <person name="Murphy C."/>
            <person name="Neiman D."/>
            <person name="Pearson M."/>
            <person name="Priest M."/>
            <person name="Roberts A."/>
            <person name="Saif S."/>
            <person name="Shea T."/>
            <person name="Sisk P."/>
            <person name="Stolte C."/>
            <person name="Sykes S."/>
            <person name="Wortman J."/>
            <person name="Nusbaum C."/>
            <person name="Birren B."/>
        </authorList>
    </citation>
    <scope>NUCLEOTIDE SEQUENCE [LARGE SCALE GENOMIC DNA]</scope>
    <source>
        <strain evidence="4 5">ATCC 38327</strain>
    </source>
</reference>
<evidence type="ECO:0000313" key="4">
    <source>
        <dbReference type="EMBL" id="KNE68668.1"/>
    </source>
</evidence>
<dbReference type="InterPro" id="IPR015915">
    <property type="entry name" value="Kelch-typ_b-propeller"/>
</dbReference>
<dbReference type="VEuPathDB" id="FungiDB:AMAG_12836"/>
<dbReference type="OrthoDB" id="10512020at2759"/>
<keyword evidence="3" id="KW-0732">Signal</keyword>
<accession>A0A0L0T1G9</accession>
<proteinExistence type="predicted"/>
<feature type="chain" id="PRO_5005548357" evidence="3">
    <location>
        <begin position="25"/>
        <end position="561"/>
    </location>
</feature>
<keyword evidence="2" id="KW-1133">Transmembrane helix</keyword>
<evidence type="ECO:0000256" key="2">
    <source>
        <dbReference type="SAM" id="Phobius"/>
    </source>
</evidence>
<dbReference type="Gene3D" id="2.120.10.80">
    <property type="entry name" value="Kelch-type beta propeller"/>
    <property type="match status" value="1"/>
</dbReference>
<dbReference type="AlphaFoldDB" id="A0A0L0T1G9"/>
<dbReference type="CDD" id="cd12087">
    <property type="entry name" value="TM_EGFR-like"/>
    <property type="match status" value="1"/>
</dbReference>
<dbReference type="EMBL" id="GG745357">
    <property type="protein sequence ID" value="KNE68668.1"/>
    <property type="molecule type" value="Genomic_DNA"/>
</dbReference>
<gene>
    <name evidence="4" type="ORF">AMAG_12836</name>
</gene>